<name>A0A1F6T0R2_9PROT</name>
<keyword evidence="5" id="KW-0501">Molybdenum cofactor biosynthesis</keyword>
<evidence type="ECO:0000313" key="8">
    <source>
        <dbReference type="Proteomes" id="UP000179334"/>
    </source>
</evidence>
<proteinExistence type="inferred from homology"/>
<dbReference type="InterPro" id="IPR001453">
    <property type="entry name" value="MoaB/Mog_dom"/>
</dbReference>
<dbReference type="Pfam" id="PF00994">
    <property type="entry name" value="MoCF_biosynth"/>
    <property type="match status" value="1"/>
</dbReference>
<evidence type="ECO:0000256" key="2">
    <source>
        <dbReference type="ARBA" id="ARBA00005046"/>
    </source>
</evidence>
<dbReference type="PIRSF" id="PIRSF006443">
    <property type="entry name" value="MoaB"/>
    <property type="match status" value="1"/>
</dbReference>
<accession>A0A1F6T0R2</accession>
<dbReference type="SMART" id="SM00852">
    <property type="entry name" value="MoCF_biosynth"/>
    <property type="match status" value="1"/>
</dbReference>
<dbReference type="PANTHER" id="PTHR43232:SF2">
    <property type="entry name" value="MOLYBDENUM COFACTOR BIOSYNTHESIS PROTEIN B"/>
    <property type="match status" value="1"/>
</dbReference>
<evidence type="ECO:0000256" key="1">
    <source>
        <dbReference type="ARBA" id="ARBA00003487"/>
    </source>
</evidence>
<dbReference type="GO" id="GO:0005829">
    <property type="term" value="C:cytosol"/>
    <property type="evidence" value="ECO:0007669"/>
    <property type="project" value="TreeGrafter"/>
</dbReference>
<gene>
    <name evidence="7" type="ORF">A2V91_06915</name>
</gene>
<evidence type="ECO:0000256" key="3">
    <source>
        <dbReference type="ARBA" id="ARBA00006112"/>
    </source>
</evidence>
<dbReference type="PANTHER" id="PTHR43232">
    <property type="entry name" value="MOLYBDENUM COFACTOR BIOSYNTHESIS PROTEIN B"/>
    <property type="match status" value="1"/>
</dbReference>
<reference evidence="7 8" key="1">
    <citation type="journal article" date="2016" name="Nat. Commun.">
        <title>Thousands of microbial genomes shed light on interconnected biogeochemical processes in an aquifer system.</title>
        <authorList>
            <person name="Anantharaman K."/>
            <person name="Brown C.T."/>
            <person name="Hug L.A."/>
            <person name="Sharon I."/>
            <person name="Castelle C.J."/>
            <person name="Probst A.J."/>
            <person name="Thomas B.C."/>
            <person name="Singh A."/>
            <person name="Wilkins M.J."/>
            <person name="Karaoz U."/>
            <person name="Brodie E.L."/>
            <person name="Williams K.H."/>
            <person name="Hubbard S.S."/>
            <person name="Banfield J.F."/>
        </authorList>
    </citation>
    <scope>NUCLEOTIDE SEQUENCE [LARGE SCALE GENOMIC DNA]</scope>
</reference>
<dbReference type="AlphaFoldDB" id="A0A1F6T0R2"/>
<comment type="pathway">
    <text evidence="2 5">Cofactor biosynthesis; molybdopterin biosynthesis.</text>
</comment>
<evidence type="ECO:0000313" key="7">
    <source>
        <dbReference type="EMBL" id="OGI38556.1"/>
    </source>
</evidence>
<evidence type="ECO:0000256" key="4">
    <source>
        <dbReference type="ARBA" id="ARBA00015262"/>
    </source>
</evidence>
<dbReference type="InterPro" id="IPR013484">
    <property type="entry name" value="MoaB_proteobac"/>
</dbReference>
<dbReference type="UniPathway" id="UPA00344"/>
<dbReference type="CDD" id="cd00886">
    <property type="entry name" value="MogA_MoaB"/>
    <property type="match status" value="1"/>
</dbReference>
<comment type="caution">
    <text evidence="7">The sequence shown here is derived from an EMBL/GenBank/DDBJ whole genome shotgun (WGS) entry which is preliminary data.</text>
</comment>
<dbReference type="InterPro" id="IPR012245">
    <property type="entry name" value="MoaB"/>
</dbReference>
<organism evidence="7 8">
    <name type="scientific">Candidatus Muproteobacteria bacterium RBG_16_64_10</name>
    <dbReference type="NCBI Taxonomy" id="1817757"/>
    <lineage>
        <taxon>Bacteria</taxon>
        <taxon>Pseudomonadati</taxon>
        <taxon>Pseudomonadota</taxon>
        <taxon>Candidatus Muproteobacteria</taxon>
    </lineage>
</organism>
<dbReference type="InterPro" id="IPR036425">
    <property type="entry name" value="MoaB/Mog-like_dom_sf"/>
</dbReference>
<dbReference type="FunFam" id="3.40.980.10:FF:000006">
    <property type="entry name" value="Molybdenum cofactor biosynthesis protein B"/>
    <property type="match status" value="1"/>
</dbReference>
<dbReference type="NCBIfam" id="TIGR02667">
    <property type="entry name" value="moaB_proteo"/>
    <property type="match status" value="1"/>
</dbReference>
<dbReference type="SUPFAM" id="SSF53218">
    <property type="entry name" value="Molybdenum cofactor biosynthesis proteins"/>
    <property type="match status" value="1"/>
</dbReference>
<comment type="similarity">
    <text evidence="3 5">Belongs to the MoaB/Mog family.</text>
</comment>
<dbReference type="Proteomes" id="UP000179334">
    <property type="component" value="Unassembled WGS sequence"/>
</dbReference>
<evidence type="ECO:0000259" key="6">
    <source>
        <dbReference type="SMART" id="SM00852"/>
    </source>
</evidence>
<sequence length="180" mass="19578">MSRKTKGPFIPLNVTVLTVSDTRTRENDTSGDLIQERLETAGHRVASRVILKDDVEALRAQVRAWMADKNVDAVISTGGTGLTKRDVTVEALTPLLTKLIPGFGELFRWLSYEEIGTSTIESRAFAGVADDTLVFCLPGSTGACRTGMDKIILPQLNATTAPCNLTEMLPRIRHDPAPVL</sequence>
<protein>
    <recommendedName>
        <fullName evidence="4 5">Molybdenum cofactor biosynthesis protein B</fullName>
    </recommendedName>
</protein>
<comment type="function">
    <text evidence="1 5">May be involved in the biosynthesis of molybdopterin.</text>
</comment>
<dbReference type="Gene3D" id="3.40.980.10">
    <property type="entry name" value="MoaB/Mog-like domain"/>
    <property type="match status" value="1"/>
</dbReference>
<dbReference type="NCBIfam" id="TIGR00177">
    <property type="entry name" value="molyb_syn"/>
    <property type="match status" value="1"/>
</dbReference>
<evidence type="ECO:0000256" key="5">
    <source>
        <dbReference type="PIRNR" id="PIRNR006443"/>
    </source>
</evidence>
<dbReference type="GO" id="GO:0006777">
    <property type="term" value="P:Mo-molybdopterin cofactor biosynthetic process"/>
    <property type="evidence" value="ECO:0007669"/>
    <property type="project" value="UniProtKB-UniRule"/>
</dbReference>
<feature type="domain" description="MoaB/Mog" evidence="6">
    <location>
        <begin position="15"/>
        <end position="159"/>
    </location>
</feature>
<dbReference type="EMBL" id="MFSR01000069">
    <property type="protein sequence ID" value="OGI38556.1"/>
    <property type="molecule type" value="Genomic_DNA"/>
</dbReference>